<reference evidence="1" key="1">
    <citation type="journal article" date="2023" name="Science">
        <title>Genome structures resolve the early diversification of teleost fishes.</title>
        <authorList>
            <person name="Parey E."/>
            <person name="Louis A."/>
            <person name="Montfort J."/>
            <person name="Bouchez O."/>
            <person name="Roques C."/>
            <person name="Iampietro C."/>
            <person name="Lluch J."/>
            <person name="Castinel A."/>
            <person name="Donnadieu C."/>
            <person name="Desvignes T."/>
            <person name="Floi Bucao C."/>
            <person name="Jouanno E."/>
            <person name="Wen M."/>
            <person name="Mejri S."/>
            <person name="Dirks R."/>
            <person name="Jansen H."/>
            <person name="Henkel C."/>
            <person name="Chen W.J."/>
            <person name="Zahm M."/>
            <person name="Cabau C."/>
            <person name="Klopp C."/>
            <person name="Thompson A.W."/>
            <person name="Robinson-Rechavi M."/>
            <person name="Braasch I."/>
            <person name="Lecointre G."/>
            <person name="Bobe J."/>
            <person name="Postlethwait J.H."/>
            <person name="Berthelot C."/>
            <person name="Roest Crollius H."/>
            <person name="Guiguen Y."/>
        </authorList>
    </citation>
    <scope>NUCLEOTIDE SEQUENCE</scope>
    <source>
        <strain evidence="1">WJC10195</strain>
    </source>
</reference>
<sequence length="144" mass="15501">MCRLVPGQVRTACVSSPVIVRTIYTNLQPVKGVPLTGRFPVASGVDRIASEPLLRRRVLGIPSSAFCVWLSVSRARHMTTATRGPPPSISSLVSSGTVHRFHGLFSAARLRGDGLVRSRRGNGFPARSAPLLIPERIKAACAYQ</sequence>
<dbReference type="AlphaFoldDB" id="A0A9Q1JB84"/>
<keyword evidence="2" id="KW-1185">Reference proteome</keyword>
<evidence type="ECO:0000313" key="2">
    <source>
        <dbReference type="Proteomes" id="UP001152622"/>
    </source>
</evidence>
<protein>
    <submittedName>
        <fullName evidence="1">Uncharacterized protein</fullName>
    </submittedName>
</protein>
<gene>
    <name evidence="1" type="ORF">SKAU_G00065850</name>
</gene>
<dbReference type="Proteomes" id="UP001152622">
    <property type="component" value="Chromosome 2"/>
</dbReference>
<comment type="caution">
    <text evidence="1">The sequence shown here is derived from an EMBL/GenBank/DDBJ whole genome shotgun (WGS) entry which is preliminary data.</text>
</comment>
<evidence type="ECO:0000313" key="1">
    <source>
        <dbReference type="EMBL" id="KAJ8376005.1"/>
    </source>
</evidence>
<organism evidence="1 2">
    <name type="scientific">Synaphobranchus kaupii</name>
    <name type="common">Kaup's arrowtooth eel</name>
    <dbReference type="NCBI Taxonomy" id="118154"/>
    <lineage>
        <taxon>Eukaryota</taxon>
        <taxon>Metazoa</taxon>
        <taxon>Chordata</taxon>
        <taxon>Craniata</taxon>
        <taxon>Vertebrata</taxon>
        <taxon>Euteleostomi</taxon>
        <taxon>Actinopterygii</taxon>
        <taxon>Neopterygii</taxon>
        <taxon>Teleostei</taxon>
        <taxon>Anguilliformes</taxon>
        <taxon>Synaphobranchidae</taxon>
        <taxon>Synaphobranchus</taxon>
    </lineage>
</organism>
<name>A0A9Q1JB84_SYNKA</name>
<proteinExistence type="predicted"/>
<dbReference type="EMBL" id="JAINUF010000002">
    <property type="protein sequence ID" value="KAJ8376005.1"/>
    <property type="molecule type" value="Genomic_DNA"/>
</dbReference>
<accession>A0A9Q1JB84</accession>